<dbReference type="GO" id="GO:0005634">
    <property type="term" value="C:nucleus"/>
    <property type="evidence" value="ECO:0007669"/>
    <property type="project" value="UniProtKB-SubCell"/>
</dbReference>
<accession>A0A8H5BP24</accession>
<feature type="compositionally biased region" description="Acidic residues" evidence="8">
    <location>
        <begin position="23"/>
        <end position="47"/>
    </location>
</feature>
<evidence type="ECO:0000259" key="9">
    <source>
        <dbReference type="PROSITE" id="PS50157"/>
    </source>
</evidence>
<evidence type="ECO:0000256" key="5">
    <source>
        <dbReference type="ARBA" id="ARBA00022833"/>
    </source>
</evidence>
<keyword evidence="2" id="KW-0479">Metal-binding</keyword>
<keyword evidence="6" id="KW-0539">Nucleus</keyword>
<keyword evidence="5" id="KW-0862">Zinc</keyword>
<name>A0A8H5BP24_9AGAR</name>
<evidence type="ECO:0000256" key="3">
    <source>
        <dbReference type="ARBA" id="ARBA00022737"/>
    </source>
</evidence>
<dbReference type="AlphaFoldDB" id="A0A8H5BP24"/>
<evidence type="ECO:0000313" key="11">
    <source>
        <dbReference type="Proteomes" id="UP000541558"/>
    </source>
</evidence>
<dbReference type="InterPro" id="IPR036236">
    <property type="entry name" value="Znf_C2H2_sf"/>
</dbReference>
<evidence type="ECO:0000256" key="1">
    <source>
        <dbReference type="ARBA" id="ARBA00004123"/>
    </source>
</evidence>
<evidence type="ECO:0000256" key="8">
    <source>
        <dbReference type="SAM" id="MobiDB-lite"/>
    </source>
</evidence>
<dbReference type="GO" id="GO:0000981">
    <property type="term" value="F:DNA-binding transcription factor activity, RNA polymerase II-specific"/>
    <property type="evidence" value="ECO:0007669"/>
    <property type="project" value="TreeGrafter"/>
</dbReference>
<dbReference type="EMBL" id="JAACJK010000163">
    <property type="protein sequence ID" value="KAF5325717.1"/>
    <property type="molecule type" value="Genomic_DNA"/>
</dbReference>
<evidence type="ECO:0000256" key="4">
    <source>
        <dbReference type="ARBA" id="ARBA00022771"/>
    </source>
</evidence>
<dbReference type="FunFam" id="3.30.160.60:FF:000145">
    <property type="entry name" value="Zinc finger protein 574"/>
    <property type="match status" value="1"/>
</dbReference>
<evidence type="ECO:0000256" key="2">
    <source>
        <dbReference type="ARBA" id="ARBA00022723"/>
    </source>
</evidence>
<feature type="domain" description="C2H2-type" evidence="9">
    <location>
        <begin position="330"/>
        <end position="359"/>
    </location>
</feature>
<dbReference type="GO" id="GO:0008270">
    <property type="term" value="F:zinc ion binding"/>
    <property type="evidence" value="ECO:0007669"/>
    <property type="project" value="UniProtKB-KW"/>
</dbReference>
<sequence>MDSTQPASHTLDLPLAQQKEDDWNSDPDSDDSDDDEDNDSDIDAEAEEIARRLGEQLWALNNPAGAASNDLPVQPAPEEHFELPDLPPQEEPDLADQGHPSTKEEEAALATIRTILAILENDPPAKELLSSTALPGLTHNVLDILQQSSASKSVAKAIRMPLSQVLVELARCEQLFGDLRLSNAPAIQLDRGKRKRDELEDHHDPNTRLAKRPYVPEEDLQPQVMEAVRIISQALSSAPTNALDPSLVSSIQVPLHQVFLFAVTSSARIGPAMHALQEISGLIQVIGVVSGIQIGQHPHQNPHPFGPVPGHPWAPGHAPHVATDIGTAVYPCLISGCCKTFSRLYSLRAHQRNHAVHRPFRCTICPASFARNHDLKRHIRLHDRKAWKCGACQKIFSRRDAFKRHKDGSRARGLRSEDCATADVIEVELDEEDGNDVLREERRAKLWTGLANSHAAGVSHPHRDSLVMEEGEVPENIIQMIQGSVLSLHGLLQAHVGNALGVPASHGGHPAPPMVDAAGSQATLASVIARAQSQALPAATPPDHMEGVDQTDSMDFPSHPEADASQSRTPPTISEGNQPDASSNGTSLTPLSMYGLSDEQTKLLELAIANAASLAQAQAEAEAALEEEDEDDSDRDDDDDEDGEGEDQPTGMQDPVAV</sequence>
<comment type="caution">
    <text evidence="10">The sequence shown here is derived from an EMBL/GenBank/DDBJ whole genome shotgun (WGS) entry which is preliminary data.</text>
</comment>
<dbReference type="SMART" id="SM00355">
    <property type="entry name" value="ZnF_C2H2"/>
    <property type="match status" value="3"/>
</dbReference>
<evidence type="ECO:0000256" key="6">
    <source>
        <dbReference type="ARBA" id="ARBA00023242"/>
    </source>
</evidence>
<dbReference type="PANTHER" id="PTHR23235">
    <property type="entry name" value="KRUEPPEL-LIKE TRANSCRIPTION FACTOR"/>
    <property type="match status" value="1"/>
</dbReference>
<dbReference type="InterPro" id="IPR013087">
    <property type="entry name" value="Znf_C2H2_type"/>
</dbReference>
<reference evidence="10 11" key="1">
    <citation type="journal article" date="2020" name="ISME J.">
        <title>Uncovering the hidden diversity of litter-decomposition mechanisms in mushroom-forming fungi.</title>
        <authorList>
            <person name="Floudas D."/>
            <person name="Bentzer J."/>
            <person name="Ahren D."/>
            <person name="Johansson T."/>
            <person name="Persson P."/>
            <person name="Tunlid A."/>
        </authorList>
    </citation>
    <scope>NUCLEOTIDE SEQUENCE [LARGE SCALE GENOMIC DNA]</scope>
    <source>
        <strain evidence="10 11">CBS 175.51</strain>
    </source>
</reference>
<dbReference type="Pfam" id="PF00096">
    <property type="entry name" value="zf-C2H2"/>
    <property type="match status" value="1"/>
</dbReference>
<gene>
    <name evidence="10" type="ORF">D9611_000403</name>
</gene>
<dbReference type="PROSITE" id="PS00028">
    <property type="entry name" value="ZINC_FINGER_C2H2_1"/>
    <property type="match status" value="2"/>
</dbReference>
<dbReference type="Gene3D" id="3.30.160.60">
    <property type="entry name" value="Classic Zinc Finger"/>
    <property type="match status" value="2"/>
</dbReference>
<keyword evidence="3" id="KW-0677">Repeat</keyword>
<comment type="subcellular location">
    <subcellularLocation>
        <location evidence="1">Nucleus</location>
    </subcellularLocation>
</comment>
<proteinExistence type="predicted"/>
<organism evidence="10 11">
    <name type="scientific">Ephemerocybe angulata</name>
    <dbReference type="NCBI Taxonomy" id="980116"/>
    <lineage>
        <taxon>Eukaryota</taxon>
        <taxon>Fungi</taxon>
        <taxon>Dikarya</taxon>
        <taxon>Basidiomycota</taxon>
        <taxon>Agaricomycotina</taxon>
        <taxon>Agaricomycetes</taxon>
        <taxon>Agaricomycetidae</taxon>
        <taxon>Agaricales</taxon>
        <taxon>Agaricineae</taxon>
        <taxon>Psathyrellaceae</taxon>
        <taxon>Ephemerocybe</taxon>
    </lineage>
</organism>
<dbReference type="GO" id="GO:0000978">
    <property type="term" value="F:RNA polymerase II cis-regulatory region sequence-specific DNA binding"/>
    <property type="evidence" value="ECO:0007669"/>
    <property type="project" value="TreeGrafter"/>
</dbReference>
<keyword evidence="11" id="KW-1185">Reference proteome</keyword>
<dbReference type="OrthoDB" id="8922241at2759"/>
<dbReference type="SUPFAM" id="SSF57667">
    <property type="entry name" value="beta-beta-alpha zinc fingers"/>
    <property type="match status" value="2"/>
</dbReference>
<dbReference type="PROSITE" id="PS50157">
    <property type="entry name" value="ZINC_FINGER_C2H2_2"/>
    <property type="match status" value="2"/>
</dbReference>
<feature type="domain" description="C2H2-type" evidence="9">
    <location>
        <begin position="360"/>
        <end position="387"/>
    </location>
</feature>
<evidence type="ECO:0000313" key="10">
    <source>
        <dbReference type="EMBL" id="KAF5325717.1"/>
    </source>
</evidence>
<feature type="region of interest" description="Disordered" evidence="8">
    <location>
        <begin position="613"/>
        <end position="658"/>
    </location>
</feature>
<feature type="region of interest" description="Disordered" evidence="8">
    <location>
        <begin position="534"/>
        <end position="592"/>
    </location>
</feature>
<evidence type="ECO:0000256" key="7">
    <source>
        <dbReference type="PROSITE-ProRule" id="PRU00042"/>
    </source>
</evidence>
<keyword evidence="4 7" id="KW-0863">Zinc-finger</keyword>
<feature type="region of interest" description="Disordered" evidence="8">
    <location>
        <begin position="1"/>
        <end position="99"/>
    </location>
</feature>
<feature type="compositionally biased region" description="Low complexity" evidence="8">
    <location>
        <begin position="613"/>
        <end position="622"/>
    </location>
</feature>
<protein>
    <recommendedName>
        <fullName evidence="9">C2H2-type domain-containing protein</fullName>
    </recommendedName>
</protein>
<dbReference type="PANTHER" id="PTHR23235:SF120">
    <property type="entry name" value="KRUPPEL-LIKE FACTOR 15"/>
    <property type="match status" value="1"/>
</dbReference>
<feature type="compositionally biased region" description="Polar residues" evidence="8">
    <location>
        <begin position="564"/>
        <end position="590"/>
    </location>
</feature>
<feature type="compositionally biased region" description="Acidic residues" evidence="8">
    <location>
        <begin position="623"/>
        <end position="647"/>
    </location>
</feature>
<dbReference type="Proteomes" id="UP000541558">
    <property type="component" value="Unassembled WGS sequence"/>
</dbReference>